<keyword evidence="3" id="KW-1185">Reference proteome</keyword>
<evidence type="ECO:0000313" key="3">
    <source>
        <dbReference type="Proteomes" id="UP000436016"/>
    </source>
</evidence>
<feature type="region of interest" description="Disordered" evidence="1">
    <location>
        <begin position="1"/>
        <end position="37"/>
    </location>
</feature>
<evidence type="ECO:0000313" key="2">
    <source>
        <dbReference type="EMBL" id="MXU65238.1"/>
    </source>
</evidence>
<dbReference type="AlphaFoldDB" id="A0A6B0TUG4"/>
<dbReference type="GO" id="GO:0015774">
    <property type="term" value="P:polysaccharide transport"/>
    <property type="evidence" value="ECO:0007669"/>
    <property type="project" value="InterPro"/>
</dbReference>
<comment type="caution">
    <text evidence="2">The sequence shown here is derived from an EMBL/GenBank/DDBJ whole genome shotgun (WGS) entry which is preliminary data.</text>
</comment>
<sequence>MTGADRPDTGGGPALAYVPPASPAGRRPDDGGSASAGGAKQRTFMFLQGPHGPFYQELGRQLRRAGARTVRVTFNGGDRLFAGRGARLDYSGTLADWPGHLSGWISEHGVTDLVLYGDARPLHRAAHDVARAGRVRLHYFEEGYVRPHWVTYERDGVNGDSPAARLSMAEIAARMGGRDPDLPSAPDQWGALWHHSLYGALYHFAVACSRRRVQAAPHRKVTVGQEAAMQARRLAMLPLQSLRRRWRVRAIKLRGAPYHLVLLQLGHDASVQRYSRFDGMPPFVDEVMAAFAEGAPAHHHLVLKTHPLEDGRDGLYRAVREATRRHGLGGRVHLVPGGRLGPLLDSARSAATVNSTAGQQALWRGLPLRIWGQAIYGKPGLVSDQPPAAFFAVPERPDGAAYRQFRHFLLDTSQVPGGFYTGRGRAEALRHLADMMLDPLGPYDRQVQRAGAGGGAPALRLAAAGEGHDLSAGLAEQGRT</sequence>
<dbReference type="Proteomes" id="UP000436016">
    <property type="component" value="Unassembled WGS sequence"/>
</dbReference>
<evidence type="ECO:0000256" key="1">
    <source>
        <dbReference type="SAM" id="MobiDB-lite"/>
    </source>
</evidence>
<dbReference type="EMBL" id="WUWG01000003">
    <property type="protein sequence ID" value="MXU65238.1"/>
    <property type="molecule type" value="Genomic_DNA"/>
</dbReference>
<gene>
    <name evidence="2" type="ORF">GSH16_07245</name>
</gene>
<name>A0A6B0TUG4_9RHOB</name>
<protein>
    <submittedName>
        <fullName evidence="2">Capsule biosynthesis protein CapA</fullName>
    </submittedName>
</protein>
<reference evidence="2 3" key="1">
    <citation type="submission" date="2019-12" db="EMBL/GenBank/DDBJ databases">
        <title>Strain KN286 was isolated from seawater, which was collected from Caroline Seamount in the tropical western Pacific.</title>
        <authorList>
            <person name="Wang Q."/>
        </authorList>
    </citation>
    <scope>NUCLEOTIDE SEQUENCE [LARGE SCALE GENOMIC DNA]</scope>
    <source>
        <strain evidence="2 3">KN286</strain>
    </source>
</reference>
<dbReference type="InterPro" id="IPR007833">
    <property type="entry name" value="Capsule_polysaccharide_synth"/>
</dbReference>
<accession>A0A6B0TUG4</accession>
<organism evidence="2 3">
    <name type="scientific">Oceanomicrobium pacificus</name>
    <dbReference type="NCBI Taxonomy" id="2692916"/>
    <lineage>
        <taxon>Bacteria</taxon>
        <taxon>Pseudomonadati</taxon>
        <taxon>Pseudomonadota</taxon>
        <taxon>Alphaproteobacteria</taxon>
        <taxon>Rhodobacterales</taxon>
        <taxon>Paracoccaceae</taxon>
        <taxon>Oceanomicrobium</taxon>
    </lineage>
</organism>
<proteinExistence type="predicted"/>
<dbReference type="Pfam" id="PF05159">
    <property type="entry name" value="Capsule_synth"/>
    <property type="match status" value="1"/>
</dbReference>
<dbReference type="GO" id="GO:0000271">
    <property type="term" value="P:polysaccharide biosynthetic process"/>
    <property type="evidence" value="ECO:0007669"/>
    <property type="project" value="InterPro"/>
</dbReference>